<sequence>MAAILPIIMGIANVMEIVTFIQFIEEEAIQSAALGVFLAIRGKSYRGALGQSNLLPLRRLGMERSPVGPG</sequence>
<proteinExistence type="predicted"/>
<dbReference type="EMBL" id="BARU01030539">
    <property type="protein sequence ID" value="GAH64409.1"/>
    <property type="molecule type" value="Genomic_DNA"/>
</dbReference>
<protein>
    <submittedName>
        <fullName evidence="1">Uncharacterized protein</fullName>
    </submittedName>
</protein>
<gene>
    <name evidence="1" type="ORF">S03H2_48440</name>
</gene>
<organism evidence="1">
    <name type="scientific">marine sediment metagenome</name>
    <dbReference type="NCBI Taxonomy" id="412755"/>
    <lineage>
        <taxon>unclassified sequences</taxon>
        <taxon>metagenomes</taxon>
        <taxon>ecological metagenomes</taxon>
    </lineage>
</organism>
<dbReference type="AlphaFoldDB" id="X1IE61"/>
<name>X1IE61_9ZZZZ</name>
<accession>X1IE61</accession>
<evidence type="ECO:0000313" key="1">
    <source>
        <dbReference type="EMBL" id="GAH64409.1"/>
    </source>
</evidence>
<comment type="caution">
    <text evidence="1">The sequence shown here is derived from an EMBL/GenBank/DDBJ whole genome shotgun (WGS) entry which is preliminary data.</text>
</comment>
<reference evidence="1" key="1">
    <citation type="journal article" date="2014" name="Front. Microbiol.">
        <title>High frequency of phylogenetically diverse reductive dehalogenase-homologous genes in deep subseafloor sedimentary metagenomes.</title>
        <authorList>
            <person name="Kawai M."/>
            <person name="Futagami T."/>
            <person name="Toyoda A."/>
            <person name="Takaki Y."/>
            <person name="Nishi S."/>
            <person name="Hori S."/>
            <person name="Arai W."/>
            <person name="Tsubouchi T."/>
            <person name="Morono Y."/>
            <person name="Uchiyama I."/>
            <person name="Ito T."/>
            <person name="Fujiyama A."/>
            <person name="Inagaki F."/>
            <person name="Takami H."/>
        </authorList>
    </citation>
    <scope>NUCLEOTIDE SEQUENCE</scope>
    <source>
        <strain evidence="1">Expedition CK06-06</strain>
    </source>
</reference>